<proteinExistence type="predicted"/>
<evidence type="ECO:0000256" key="1">
    <source>
        <dbReference type="ARBA" id="ARBA00004370"/>
    </source>
</evidence>
<evidence type="ECO:0000259" key="6">
    <source>
        <dbReference type="PROSITE" id="PS50262"/>
    </source>
</evidence>
<sequence length="116" mass="12888">MGFDRFLAINFPIYYRGLTVKSRAIATFLFTLLWDAVTMYLLFFGVDIHEKVDFCTGGTSTSGVFGYYFAIVSMIIGIGVPYTSASLLAYTALHETEIGNLWPKPKKLSSNEPPPS</sequence>
<feature type="transmembrane region" description="Helical" evidence="5">
    <location>
        <begin position="24"/>
        <end position="45"/>
    </location>
</feature>
<dbReference type="WBParaSite" id="ACRNAN_scaffold18915.g19323.t1">
    <property type="protein sequence ID" value="ACRNAN_scaffold18915.g19323.t1"/>
    <property type="gene ID" value="ACRNAN_scaffold18915.g19323"/>
</dbReference>
<dbReference type="Pfam" id="PF10320">
    <property type="entry name" value="7TM_GPCR_Srsx"/>
    <property type="match status" value="1"/>
</dbReference>
<keyword evidence="4 5" id="KW-0472">Membrane</keyword>
<evidence type="ECO:0000256" key="5">
    <source>
        <dbReference type="SAM" id="Phobius"/>
    </source>
</evidence>
<organism evidence="7 8">
    <name type="scientific">Acrobeloides nanus</name>
    <dbReference type="NCBI Taxonomy" id="290746"/>
    <lineage>
        <taxon>Eukaryota</taxon>
        <taxon>Metazoa</taxon>
        <taxon>Ecdysozoa</taxon>
        <taxon>Nematoda</taxon>
        <taxon>Chromadorea</taxon>
        <taxon>Rhabditida</taxon>
        <taxon>Tylenchina</taxon>
        <taxon>Cephalobomorpha</taxon>
        <taxon>Cephaloboidea</taxon>
        <taxon>Cephalobidae</taxon>
        <taxon>Acrobeloides</taxon>
    </lineage>
</organism>
<evidence type="ECO:0000256" key="2">
    <source>
        <dbReference type="ARBA" id="ARBA00022692"/>
    </source>
</evidence>
<dbReference type="SUPFAM" id="SSF81321">
    <property type="entry name" value="Family A G protein-coupled receptor-like"/>
    <property type="match status" value="1"/>
</dbReference>
<keyword evidence="2 5" id="KW-0812">Transmembrane</keyword>
<dbReference type="Proteomes" id="UP000887540">
    <property type="component" value="Unplaced"/>
</dbReference>
<evidence type="ECO:0000256" key="4">
    <source>
        <dbReference type="ARBA" id="ARBA00023136"/>
    </source>
</evidence>
<protein>
    <submittedName>
        <fullName evidence="8">G-protein coupled receptors family 1 profile domain-containing protein</fullName>
    </submittedName>
</protein>
<keyword evidence="7" id="KW-1185">Reference proteome</keyword>
<dbReference type="InterPro" id="IPR019424">
    <property type="entry name" value="7TM_GPCR_Srsx"/>
</dbReference>
<dbReference type="PROSITE" id="PS50262">
    <property type="entry name" value="G_PROTEIN_RECEP_F1_2"/>
    <property type="match status" value="1"/>
</dbReference>
<evidence type="ECO:0000313" key="7">
    <source>
        <dbReference type="Proteomes" id="UP000887540"/>
    </source>
</evidence>
<accession>A0A914D4H2</accession>
<feature type="domain" description="G-protein coupled receptors family 1 profile" evidence="6">
    <location>
        <begin position="1"/>
        <end position="93"/>
    </location>
</feature>
<reference evidence="8" key="1">
    <citation type="submission" date="2022-11" db="UniProtKB">
        <authorList>
            <consortium name="WormBaseParasite"/>
        </authorList>
    </citation>
    <scope>IDENTIFICATION</scope>
</reference>
<evidence type="ECO:0000256" key="3">
    <source>
        <dbReference type="ARBA" id="ARBA00022989"/>
    </source>
</evidence>
<dbReference type="GO" id="GO:0016020">
    <property type="term" value="C:membrane"/>
    <property type="evidence" value="ECO:0007669"/>
    <property type="project" value="UniProtKB-SubCell"/>
</dbReference>
<keyword evidence="3 5" id="KW-1133">Transmembrane helix</keyword>
<dbReference type="Gene3D" id="1.20.1070.10">
    <property type="entry name" value="Rhodopsin 7-helix transmembrane proteins"/>
    <property type="match status" value="1"/>
</dbReference>
<evidence type="ECO:0000313" key="8">
    <source>
        <dbReference type="WBParaSite" id="ACRNAN_scaffold18915.g19323.t1"/>
    </source>
</evidence>
<name>A0A914D4H2_9BILA</name>
<comment type="subcellular location">
    <subcellularLocation>
        <location evidence="1">Membrane</location>
    </subcellularLocation>
</comment>
<feature type="transmembrane region" description="Helical" evidence="5">
    <location>
        <begin position="65"/>
        <end position="90"/>
    </location>
</feature>
<dbReference type="AlphaFoldDB" id="A0A914D4H2"/>
<dbReference type="InterPro" id="IPR017452">
    <property type="entry name" value="GPCR_Rhodpsn_7TM"/>
</dbReference>